<dbReference type="PANTHER" id="PTHR35333:SF3">
    <property type="entry name" value="BETA-LACTAMASE-TYPE TRANSPEPTIDASE FOLD CONTAINING PROTEIN"/>
    <property type="match status" value="1"/>
</dbReference>
<dbReference type="SUPFAM" id="SSF56601">
    <property type="entry name" value="beta-lactamase/transpeptidase-like"/>
    <property type="match status" value="1"/>
</dbReference>
<dbReference type="GO" id="GO:0008800">
    <property type="term" value="F:beta-lactamase activity"/>
    <property type="evidence" value="ECO:0007669"/>
    <property type="project" value="InterPro"/>
</dbReference>
<dbReference type="Proteomes" id="UP000253868">
    <property type="component" value="Chromosome"/>
</dbReference>
<dbReference type="PANTHER" id="PTHR35333">
    <property type="entry name" value="BETA-LACTAMASE"/>
    <property type="match status" value="1"/>
</dbReference>
<feature type="region of interest" description="Disordered" evidence="1">
    <location>
        <begin position="27"/>
        <end position="67"/>
    </location>
</feature>
<dbReference type="GO" id="GO:0046677">
    <property type="term" value="P:response to antibiotic"/>
    <property type="evidence" value="ECO:0007669"/>
    <property type="project" value="InterPro"/>
</dbReference>
<reference evidence="4" key="1">
    <citation type="submission" date="2018-07" db="EMBL/GenBank/DDBJ databases">
        <authorList>
            <person name="Zhao J."/>
        </authorList>
    </citation>
    <scope>NUCLEOTIDE SEQUENCE [LARGE SCALE GENOMIC DNA]</scope>
    <source>
        <strain evidence="4">GSSD-12</strain>
    </source>
</reference>
<name>A0A345HQ09_9ACTN</name>
<evidence type="ECO:0000259" key="2">
    <source>
        <dbReference type="Pfam" id="PF13354"/>
    </source>
</evidence>
<dbReference type="KEGG" id="spad:DVK44_14920"/>
<dbReference type="EMBL" id="CP031194">
    <property type="protein sequence ID" value="AXG78783.1"/>
    <property type="molecule type" value="Genomic_DNA"/>
</dbReference>
<dbReference type="Pfam" id="PF13354">
    <property type="entry name" value="Beta-lactamase2"/>
    <property type="match status" value="1"/>
</dbReference>
<protein>
    <recommendedName>
        <fullName evidence="2">Beta-lactamase class A catalytic domain-containing protein</fullName>
    </recommendedName>
</protein>
<proteinExistence type="predicted"/>
<evidence type="ECO:0000313" key="4">
    <source>
        <dbReference type="Proteomes" id="UP000253868"/>
    </source>
</evidence>
<evidence type="ECO:0000256" key="1">
    <source>
        <dbReference type="SAM" id="MobiDB-lite"/>
    </source>
</evidence>
<keyword evidence="4" id="KW-1185">Reference proteome</keyword>
<dbReference type="InterPro" id="IPR045155">
    <property type="entry name" value="Beta-lactam_cat"/>
</dbReference>
<dbReference type="Gene3D" id="3.40.710.10">
    <property type="entry name" value="DD-peptidase/beta-lactamase superfamily"/>
    <property type="match status" value="1"/>
</dbReference>
<dbReference type="OrthoDB" id="3524371at2"/>
<sequence>MSPAVIGLVLLLALALSAWVVTHRGTGSGAGASGLPPTSGASRNASDATAADTAAVVSPSPSDDADADEALSTRLASAMGQVTSASASLQVAVLDLDATDGATASSAASYSAEDGATYDTASIVKVDILAALLLQAQDEGRVLTAQERTYASAMICSSDNAAANALWTTIGGATGLDAANRRLGLTGTTGGSGKLWGLTQSTASDQVALLAAVFAEDDADTPLSAASRAYTQELMGAIADGQDWGVSAAGTATGLKNGWLSRSATGLWDINSIGLIEADGHSYLLAVLSDGSGSMESGISLVERAAKAAIAAVSA</sequence>
<dbReference type="InterPro" id="IPR000871">
    <property type="entry name" value="Beta-lactam_class-A"/>
</dbReference>
<gene>
    <name evidence="3" type="ORF">DVK44_14920</name>
</gene>
<accession>A0A345HQ09</accession>
<feature type="domain" description="Beta-lactamase class A catalytic" evidence="2">
    <location>
        <begin position="150"/>
        <end position="288"/>
    </location>
</feature>
<evidence type="ECO:0000313" key="3">
    <source>
        <dbReference type="EMBL" id="AXG78783.1"/>
    </source>
</evidence>
<dbReference type="InterPro" id="IPR012338">
    <property type="entry name" value="Beta-lactam/transpept-like"/>
</dbReference>
<organism evidence="3 4">
    <name type="scientific">Streptomyces paludis</name>
    <dbReference type="NCBI Taxonomy" id="2282738"/>
    <lineage>
        <taxon>Bacteria</taxon>
        <taxon>Bacillati</taxon>
        <taxon>Actinomycetota</taxon>
        <taxon>Actinomycetes</taxon>
        <taxon>Kitasatosporales</taxon>
        <taxon>Streptomycetaceae</taxon>
        <taxon>Streptomyces</taxon>
    </lineage>
</organism>
<dbReference type="GO" id="GO:0030655">
    <property type="term" value="P:beta-lactam antibiotic catabolic process"/>
    <property type="evidence" value="ECO:0007669"/>
    <property type="project" value="InterPro"/>
</dbReference>
<dbReference type="AlphaFoldDB" id="A0A345HQ09"/>
<feature type="compositionally biased region" description="Low complexity" evidence="1">
    <location>
        <begin position="45"/>
        <end position="62"/>
    </location>
</feature>